<evidence type="ECO:0000259" key="8">
    <source>
        <dbReference type="PROSITE" id="PS51910"/>
    </source>
</evidence>
<proteinExistence type="inferred from homology"/>
<evidence type="ECO:0000256" key="5">
    <source>
        <dbReference type="RuleBase" id="RU000489"/>
    </source>
</evidence>
<evidence type="ECO:0000313" key="10">
    <source>
        <dbReference type="Proteomes" id="UP001371218"/>
    </source>
</evidence>
<dbReference type="InterPro" id="IPR003610">
    <property type="entry name" value="CBM5/12"/>
</dbReference>
<dbReference type="GO" id="GO:0016787">
    <property type="term" value="F:hydrolase activity"/>
    <property type="evidence" value="ECO:0007669"/>
    <property type="project" value="UniProtKB-KW"/>
</dbReference>
<dbReference type="RefSeq" id="WP_341428792.1">
    <property type="nucleotide sequence ID" value="NZ_JBBUTG010000028.1"/>
</dbReference>
<feature type="domain" description="GH18" evidence="8">
    <location>
        <begin position="75"/>
        <end position="408"/>
    </location>
</feature>
<dbReference type="Proteomes" id="UP001371218">
    <property type="component" value="Unassembled WGS sequence"/>
</dbReference>
<reference evidence="9 10" key="1">
    <citation type="submission" date="2024-04" db="EMBL/GenBank/DDBJ databases">
        <title>Novel species of the genus Ideonella isolated from streams.</title>
        <authorList>
            <person name="Lu H."/>
        </authorList>
    </citation>
    <scope>NUCLEOTIDE SEQUENCE [LARGE SCALE GENOMIC DNA]</scope>
    <source>
        <strain evidence="9 10">DXS29W</strain>
    </source>
</reference>
<sequence>PPPPPPPPPGTCDAWQASVKYAKGALVTEAGQGYKALTKTQGEDPATHHGKKGSGEPWTKTKACDTPPPPPSGGHALVGYLHASFANGSGYIRMADVSDNWDFIDLAFAEPTSANSGEVVFKRCPASECPNVESDADFLAAIKAKQAKGKKVLISIGGANGQVRLESASAVTAFVNSVSAIIDRWGLDGLDVDFEGHSLQLNSGDKDVANPTTPVVVNLISALKQLKAKYGAKFVLTMAPETFFVQLGYSFYGGTCLSCDTRAGAYLPVIYALRNDLTMLHVQDYNSGPIMGLDNQYHTMGNADFHIAMTDMLITGFTVSGTSFNFPPLRPDQVSIGLPASGNAGGGFTSVSEVQAAFNCLTQLQQCGSYAPRTHSLALKGLMTWSINWDRYNNYEFSTQHRAYLDSLPKP</sequence>
<keyword evidence="3" id="KW-0119">Carbohydrate metabolism</keyword>
<dbReference type="CDD" id="cd12215">
    <property type="entry name" value="ChiC_BD"/>
    <property type="match status" value="1"/>
</dbReference>
<feature type="region of interest" description="Disordered" evidence="7">
    <location>
        <begin position="36"/>
        <end position="71"/>
    </location>
</feature>
<dbReference type="CDD" id="cd02871">
    <property type="entry name" value="GH18_chitinase_D-like"/>
    <property type="match status" value="1"/>
</dbReference>
<organism evidence="9 10">
    <name type="scientific">Ideonella lacteola</name>
    <dbReference type="NCBI Taxonomy" id="2984193"/>
    <lineage>
        <taxon>Bacteria</taxon>
        <taxon>Pseudomonadati</taxon>
        <taxon>Pseudomonadota</taxon>
        <taxon>Betaproteobacteria</taxon>
        <taxon>Burkholderiales</taxon>
        <taxon>Sphaerotilaceae</taxon>
        <taxon>Ideonella</taxon>
    </lineage>
</organism>
<evidence type="ECO:0000256" key="7">
    <source>
        <dbReference type="SAM" id="MobiDB-lite"/>
    </source>
</evidence>
<dbReference type="InterPro" id="IPR017853">
    <property type="entry name" value="GH"/>
</dbReference>
<comment type="similarity">
    <text evidence="6">Belongs to the glycosyl hydrolase 18 family.</text>
</comment>
<dbReference type="InterPro" id="IPR001223">
    <property type="entry name" value="Glyco_hydro18_cat"/>
</dbReference>
<keyword evidence="2 5" id="KW-0378">Hydrolase</keyword>
<dbReference type="Gene3D" id="2.10.10.20">
    <property type="entry name" value="Carbohydrate-binding module superfamily 5/12"/>
    <property type="match status" value="1"/>
</dbReference>
<dbReference type="InterPro" id="IPR036573">
    <property type="entry name" value="CBM_sf_5/12"/>
</dbReference>
<dbReference type="PANTHER" id="PTHR45708">
    <property type="entry name" value="ENDOCHITINASE"/>
    <property type="match status" value="1"/>
</dbReference>
<evidence type="ECO:0000256" key="4">
    <source>
        <dbReference type="ARBA" id="ARBA00023295"/>
    </source>
</evidence>
<dbReference type="EMBL" id="JBBUTG010000028">
    <property type="protein sequence ID" value="MEK8034363.1"/>
    <property type="molecule type" value="Genomic_DNA"/>
</dbReference>
<protein>
    <recommendedName>
        <fullName evidence="1">chitinase</fullName>
        <ecNumber evidence="1">3.2.1.14</ecNumber>
    </recommendedName>
</protein>
<keyword evidence="10" id="KW-1185">Reference proteome</keyword>
<dbReference type="PROSITE" id="PS51910">
    <property type="entry name" value="GH18_2"/>
    <property type="match status" value="1"/>
</dbReference>
<dbReference type="SMART" id="SM00495">
    <property type="entry name" value="ChtBD3"/>
    <property type="match status" value="1"/>
</dbReference>
<name>A0ABU9C103_9BURK</name>
<dbReference type="InterPro" id="IPR011583">
    <property type="entry name" value="Chitinase_II/V-like_cat"/>
</dbReference>
<dbReference type="InterPro" id="IPR050542">
    <property type="entry name" value="Glycosyl_Hydrlase18_Chitinase"/>
</dbReference>
<accession>A0ABU9C103</accession>
<dbReference type="SUPFAM" id="SSF51055">
    <property type="entry name" value="Carbohydrate binding domain"/>
    <property type="match status" value="1"/>
</dbReference>
<dbReference type="Pfam" id="PF00704">
    <property type="entry name" value="Glyco_hydro_18"/>
    <property type="match status" value="1"/>
</dbReference>
<dbReference type="InterPro" id="IPR001579">
    <property type="entry name" value="Glyco_hydro_18_chit_AS"/>
</dbReference>
<dbReference type="EC" id="3.2.1.14" evidence="1"/>
<keyword evidence="4 5" id="KW-0326">Glycosidase</keyword>
<comment type="caution">
    <text evidence="9">The sequence shown here is derived from an EMBL/GenBank/DDBJ whole genome shotgun (WGS) entry which is preliminary data.</text>
</comment>
<evidence type="ECO:0000256" key="3">
    <source>
        <dbReference type="ARBA" id="ARBA00023277"/>
    </source>
</evidence>
<evidence type="ECO:0000313" key="9">
    <source>
        <dbReference type="EMBL" id="MEK8034363.1"/>
    </source>
</evidence>
<dbReference type="SUPFAM" id="SSF51445">
    <property type="entry name" value="(Trans)glycosidases"/>
    <property type="match status" value="1"/>
</dbReference>
<evidence type="ECO:0000256" key="1">
    <source>
        <dbReference type="ARBA" id="ARBA00012729"/>
    </source>
</evidence>
<dbReference type="Gene3D" id="3.20.20.80">
    <property type="entry name" value="Glycosidases"/>
    <property type="match status" value="1"/>
</dbReference>
<evidence type="ECO:0000256" key="2">
    <source>
        <dbReference type="ARBA" id="ARBA00022801"/>
    </source>
</evidence>
<feature type="non-terminal residue" evidence="9">
    <location>
        <position position="1"/>
    </location>
</feature>
<gene>
    <name evidence="9" type="ORF">AACH06_26345</name>
</gene>
<dbReference type="PROSITE" id="PS01095">
    <property type="entry name" value="GH18_1"/>
    <property type="match status" value="1"/>
</dbReference>
<dbReference type="SMART" id="SM00636">
    <property type="entry name" value="Glyco_18"/>
    <property type="match status" value="1"/>
</dbReference>
<dbReference type="PANTHER" id="PTHR45708:SF49">
    <property type="entry name" value="ENDOCHITINASE"/>
    <property type="match status" value="1"/>
</dbReference>
<evidence type="ECO:0000256" key="6">
    <source>
        <dbReference type="RuleBase" id="RU004453"/>
    </source>
</evidence>